<keyword evidence="3 8" id="KW-0812">Transmembrane</keyword>
<feature type="transmembrane region" description="Helical" evidence="8">
    <location>
        <begin position="147"/>
        <end position="167"/>
    </location>
</feature>
<dbReference type="Pfam" id="PF07281">
    <property type="entry name" value="INSIG"/>
    <property type="match status" value="1"/>
</dbReference>
<evidence type="ECO:0000256" key="1">
    <source>
        <dbReference type="ARBA" id="ARBA00004477"/>
    </source>
</evidence>
<dbReference type="EMBL" id="JANBQF010000972">
    <property type="protein sequence ID" value="KAJ1998423.1"/>
    <property type="molecule type" value="Genomic_DNA"/>
</dbReference>
<evidence type="ECO:0000313" key="10">
    <source>
        <dbReference type="Proteomes" id="UP001150907"/>
    </source>
</evidence>
<feature type="non-terminal residue" evidence="9">
    <location>
        <position position="1"/>
    </location>
</feature>
<evidence type="ECO:0000256" key="5">
    <source>
        <dbReference type="ARBA" id="ARBA00022989"/>
    </source>
</evidence>
<accession>A0A9W8B940</accession>
<dbReference type="GO" id="GO:0016126">
    <property type="term" value="P:sterol biosynthetic process"/>
    <property type="evidence" value="ECO:0007669"/>
    <property type="project" value="TreeGrafter"/>
</dbReference>
<evidence type="ECO:0000256" key="3">
    <source>
        <dbReference type="ARBA" id="ARBA00022692"/>
    </source>
</evidence>
<comment type="similarity">
    <text evidence="2">Belongs to the INSIG family.</text>
</comment>
<keyword evidence="10" id="KW-1185">Reference proteome</keyword>
<feature type="transmembrane region" description="Helical" evidence="8">
    <location>
        <begin position="122"/>
        <end position="140"/>
    </location>
</feature>
<sequence>HGSLDLAAARPTYLSSLAPDLQGPRFDDESSESDESDAEYLLGRRAEVGQLTRDLIGRALGHAAWSSAASGLLTVVVAMAYPFLDAKWRSYPSHRVGWNEVLRCVGGFLGINYAALKLPFESAAQSSAIMIIISLGLWTVSDGTLHGLLLSTSSALMATWMLYVHALANYYDCFTQDDYLSLLSYLPSLLFIYCVMAGSIGRRLGYHPLWRRRNHH</sequence>
<evidence type="ECO:0000256" key="2">
    <source>
        <dbReference type="ARBA" id="ARBA00007475"/>
    </source>
</evidence>
<organism evidence="9 10">
    <name type="scientific">Coemansia thaxteri</name>
    <dbReference type="NCBI Taxonomy" id="2663907"/>
    <lineage>
        <taxon>Eukaryota</taxon>
        <taxon>Fungi</taxon>
        <taxon>Fungi incertae sedis</taxon>
        <taxon>Zoopagomycota</taxon>
        <taxon>Kickxellomycotina</taxon>
        <taxon>Kickxellomycetes</taxon>
        <taxon>Kickxellales</taxon>
        <taxon>Kickxellaceae</taxon>
        <taxon>Coemansia</taxon>
    </lineage>
</organism>
<evidence type="ECO:0000256" key="4">
    <source>
        <dbReference type="ARBA" id="ARBA00022824"/>
    </source>
</evidence>
<dbReference type="AlphaFoldDB" id="A0A9W8B940"/>
<comment type="subcellular location">
    <subcellularLocation>
        <location evidence="1">Endoplasmic reticulum membrane</location>
        <topology evidence="1">Multi-pass membrane protein</topology>
    </subcellularLocation>
</comment>
<evidence type="ECO:0000256" key="8">
    <source>
        <dbReference type="SAM" id="Phobius"/>
    </source>
</evidence>
<evidence type="ECO:0000256" key="6">
    <source>
        <dbReference type="ARBA" id="ARBA00023136"/>
    </source>
</evidence>
<feature type="transmembrane region" description="Helical" evidence="8">
    <location>
        <begin position="63"/>
        <end position="84"/>
    </location>
</feature>
<comment type="caution">
    <text evidence="9">The sequence shown here is derived from an EMBL/GenBank/DDBJ whole genome shotgun (WGS) entry which is preliminary data.</text>
</comment>
<keyword evidence="4" id="KW-0256">Endoplasmic reticulum</keyword>
<evidence type="ECO:0000256" key="7">
    <source>
        <dbReference type="SAM" id="MobiDB-lite"/>
    </source>
</evidence>
<dbReference type="OrthoDB" id="205546at2759"/>
<dbReference type="InterPro" id="IPR025929">
    <property type="entry name" value="INSIG_fam"/>
</dbReference>
<dbReference type="PANTHER" id="PTHR15301:SF3">
    <property type="entry name" value="PROTEIN NSG1-RELATED"/>
    <property type="match status" value="1"/>
</dbReference>
<dbReference type="GO" id="GO:0005789">
    <property type="term" value="C:endoplasmic reticulum membrane"/>
    <property type="evidence" value="ECO:0007669"/>
    <property type="project" value="UniProtKB-SubCell"/>
</dbReference>
<reference evidence="9" key="1">
    <citation type="submission" date="2022-07" db="EMBL/GenBank/DDBJ databases">
        <title>Phylogenomic reconstructions and comparative analyses of Kickxellomycotina fungi.</title>
        <authorList>
            <person name="Reynolds N.K."/>
            <person name="Stajich J.E."/>
            <person name="Barry K."/>
            <person name="Grigoriev I.V."/>
            <person name="Crous P."/>
            <person name="Smith M.E."/>
        </authorList>
    </citation>
    <scope>NUCLEOTIDE SEQUENCE</scope>
    <source>
        <strain evidence="9">IMI 214461</strain>
    </source>
</reference>
<keyword evidence="5 8" id="KW-1133">Transmembrane helix</keyword>
<feature type="region of interest" description="Disordered" evidence="7">
    <location>
        <begin position="15"/>
        <end position="36"/>
    </location>
</feature>
<evidence type="ECO:0000313" key="9">
    <source>
        <dbReference type="EMBL" id="KAJ1998423.1"/>
    </source>
</evidence>
<protein>
    <submittedName>
        <fullName evidence="9">Uncharacterized protein</fullName>
    </submittedName>
</protein>
<proteinExistence type="inferred from homology"/>
<feature type="transmembrane region" description="Helical" evidence="8">
    <location>
        <begin position="179"/>
        <end position="201"/>
    </location>
</feature>
<dbReference type="Proteomes" id="UP001150907">
    <property type="component" value="Unassembled WGS sequence"/>
</dbReference>
<name>A0A9W8B940_9FUNG</name>
<gene>
    <name evidence="9" type="ORF">H4R26_005466</name>
</gene>
<keyword evidence="6 8" id="KW-0472">Membrane</keyword>
<dbReference type="PANTHER" id="PTHR15301">
    <property type="entry name" value="INSULIN-INDUCED GENE 1"/>
    <property type="match status" value="1"/>
</dbReference>